<accession>A0AAV4VFR4</accession>
<dbReference type="Proteomes" id="UP001054945">
    <property type="component" value="Unassembled WGS sequence"/>
</dbReference>
<evidence type="ECO:0000313" key="2">
    <source>
        <dbReference type="Proteomes" id="UP001054945"/>
    </source>
</evidence>
<evidence type="ECO:0000313" key="1">
    <source>
        <dbReference type="EMBL" id="GIY68982.1"/>
    </source>
</evidence>
<dbReference type="AlphaFoldDB" id="A0AAV4VFR4"/>
<proteinExistence type="predicted"/>
<organism evidence="1 2">
    <name type="scientific">Caerostris extrusa</name>
    <name type="common">Bark spider</name>
    <name type="synonym">Caerostris bankana</name>
    <dbReference type="NCBI Taxonomy" id="172846"/>
    <lineage>
        <taxon>Eukaryota</taxon>
        <taxon>Metazoa</taxon>
        <taxon>Ecdysozoa</taxon>
        <taxon>Arthropoda</taxon>
        <taxon>Chelicerata</taxon>
        <taxon>Arachnida</taxon>
        <taxon>Araneae</taxon>
        <taxon>Araneomorphae</taxon>
        <taxon>Entelegynae</taxon>
        <taxon>Araneoidea</taxon>
        <taxon>Araneidae</taxon>
        <taxon>Caerostris</taxon>
    </lineage>
</organism>
<sequence>MFLFQNRLCLQFREEQEVCNNKRSKIRARRHLSQGTDCRSRHSYSELKASPSAVQCHGSERPWTAMFTQRIHWCQRAVTWTDSLLPFCEAGWIHSRPNHSSFFRVYNSFLVSILIPPPTPTPTSNTAFGNWYTGD</sequence>
<dbReference type="EMBL" id="BPLR01014474">
    <property type="protein sequence ID" value="GIY68982.1"/>
    <property type="molecule type" value="Genomic_DNA"/>
</dbReference>
<gene>
    <name evidence="1" type="ORF">CEXT_55801</name>
</gene>
<protein>
    <submittedName>
        <fullName evidence="1">Uncharacterized protein</fullName>
    </submittedName>
</protein>
<comment type="caution">
    <text evidence="1">The sequence shown here is derived from an EMBL/GenBank/DDBJ whole genome shotgun (WGS) entry which is preliminary data.</text>
</comment>
<reference evidence="1 2" key="1">
    <citation type="submission" date="2021-06" db="EMBL/GenBank/DDBJ databases">
        <title>Caerostris extrusa draft genome.</title>
        <authorList>
            <person name="Kono N."/>
            <person name="Arakawa K."/>
        </authorList>
    </citation>
    <scope>NUCLEOTIDE SEQUENCE [LARGE SCALE GENOMIC DNA]</scope>
</reference>
<name>A0AAV4VFR4_CAEEX</name>
<keyword evidence="2" id="KW-1185">Reference proteome</keyword>